<dbReference type="AlphaFoldDB" id="A0A7G8Q4M3"/>
<evidence type="ECO:0000313" key="6">
    <source>
        <dbReference type="Proteomes" id="UP000515873"/>
    </source>
</evidence>
<dbReference type="InterPro" id="IPR036397">
    <property type="entry name" value="RNaseH_sf"/>
</dbReference>
<evidence type="ECO:0000256" key="2">
    <source>
        <dbReference type="ARBA" id="ARBA00022801"/>
    </source>
</evidence>
<dbReference type="PANTHER" id="PTHR30231">
    <property type="entry name" value="DNA POLYMERASE III SUBUNIT EPSILON"/>
    <property type="match status" value="1"/>
</dbReference>
<proteinExistence type="predicted"/>
<keyword evidence="6" id="KW-1185">Reference proteome</keyword>
<dbReference type="Pfam" id="PF00929">
    <property type="entry name" value="RNase_T"/>
    <property type="match status" value="1"/>
</dbReference>
<dbReference type="EMBL" id="CP060412">
    <property type="protein sequence ID" value="QNK01731.1"/>
    <property type="molecule type" value="Genomic_DNA"/>
</dbReference>
<dbReference type="Gene3D" id="3.30.420.10">
    <property type="entry name" value="Ribonuclease H-like superfamily/Ribonuclease H"/>
    <property type="match status" value="1"/>
</dbReference>
<organism evidence="5 6">
    <name type="scientific">Dyella telluris</name>
    <dbReference type="NCBI Taxonomy" id="2763498"/>
    <lineage>
        <taxon>Bacteria</taxon>
        <taxon>Pseudomonadati</taxon>
        <taxon>Pseudomonadota</taxon>
        <taxon>Gammaproteobacteria</taxon>
        <taxon>Lysobacterales</taxon>
        <taxon>Rhodanobacteraceae</taxon>
        <taxon>Dyella</taxon>
    </lineage>
</organism>
<keyword evidence="3 5" id="KW-0269">Exonuclease</keyword>
<dbReference type="PANTHER" id="PTHR30231:SF4">
    <property type="entry name" value="PROTEIN NEN2"/>
    <property type="match status" value="1"/>
</dbReference>
<gene>
    <name evidence="5" type="ORF">H8F01_00680</name>
</gene>
<dbReference type="CDD" id="cd06127">
    <property type="entry name" value="DEDDh"/>
    <property type="match status" value="1"/>
</dbReference>
<dbReference type="GO" id="GO:0008408">
    <property type="term" value="F:3'-5' exonuclease activity"/>
    <property type="evidence" value="ECO:0007669"/>
    <property type="project" value="TreeGrafter"/>
</dbReference>
<dbReference type="SUPFAM" id="SSF53098">
    <property type="entry name" value="Ribonuclease H-like"/>
    <property type="match status" value="1"/>
</dbReference>
<reference evidence="5 6" key="1">
    <citation type="submission" date="2020-08" db="EMBL/GenBank/DDBJ databases">
        <title>Dyella sp. G9 isolated from forest soil.</title>
        <authorList>
            <person name="Fu J."/>
            <person name="Qiu L."/>
        </authorList>
    </citation>
    <scope>NUCLEOTIDE SEQUENCE [LARGE SCALE GENOMIC DNA]</scope>
    <source>
        <strain evidence="5 6">G9</strain>
    </source>
</reference>
<protein>
    <submittedName>
        <fullName evidence="5">3'-5' exonuclease</fullName>
    </submittedName>
</protein>
<sequence length="181" mass="20133">MRLIVGGDVETTGFDSEKGDRIIEVAFQIWDFDTRRKVKEIEQRINPLRTIPPAATAVHGIVLEDLRECPTWEKVAPIVAKALGLAKVFVAHNVMFDGPFIGLELARIGLEVPNIDSFCTMENGRWATPTGKSPNLGELCWALNVPYDPSKAHAAMYDVDCMMQCLWKGIDLGYYKLPIAA</sequence>
<keyword evidence="1" id="KW-0540">Nuclease</keyword>
<evidence type="ECO:0000259" key="4">
    <source>
        <dbReference type="SMART" id="SM00479"/>
    </source>
</evidence>
<feature type="domain" description="Exonuclease" evidence="4">
    <location>
        <begin position="3"/>
        <end position="175"/>
    </location>
</feature>
<evidence type="ECO:0000313" key="5">
    <source>
        <dbReference type="EMBL" id="QNK01731.1"/>
    </source>
</evidence>
<dbReference type="InterPro" id="IPR012337">
    <property type="entry name" value="RNaseH-like_sf"/>
</dbReference>
<dbReference type="RefSeq" id="WP_187057190.1">
    <property type="nucleotide sequence ID" value="NZ_CP060412.1"/>
</dbReference>
<dbReference type="GO" id="GO:0006259">
    <property type="term" value="P:DNA metabolic process"/>
    <property type="evidence" value="ECO:0007669"/>
    <property type="project" value="UniProtKB-ARBA"/>
</dbReference>
<evidence type="ECO:0000256" key="3">
    <source>
        <dbReference type="ARBA" id="ARBA00022839"/>
    </source>
</evidence>
<dbReference type="KEGG" id="dtl:H8F01_00680"/>
<dbReference type="GO" id="GO:0003676">
    <property type="term" value="F:nucleic acid binding"/>
    <property type="evidence" value="ECO:0007669"/>
    <property type="project" value="InterPro"/>
</dbReference>
<name>A0A7G8Q4M3_9GAMM</name>
<accession>A0A7G8Q4M3</accession>
<evidence type="ECO:0000256" key="1">
    <source>
        <dbReference type="ARBA" id="ARBA00022722"/>
    </source>
</evidence>
<keyword evidence="2" id="KW-0378">Hydrolase</keyword>
<dbReference type="Proteomes" id="UP000515873">
    <property type="component" value="Chromosome"/>
</dbReference>
<dbReference type="InterPro" id="IPR013520">
    <property type="entry name" value="Ribonucl_H"/>
</dbReference>
<dbReference type="SMART" id="SM00479">
    <property type="entry name" value="EXOIII"/>
    <property type="match status" value="1"/>
</dbReference>